<keyword evidence="10" id="KW-1185">Reference proteome</keyword>
<keyword evidence="6 8" id="KW-1133">Transmembrane helix</keyword>
<dbReference type="Pfam" id="PF00873">
    <property type="entry name" value="ACR_tran"/>
    <property type="match status" value="1"/>
</dbReference>
<accession>A0ABT9E4X6</accession>
<evidence type="ECO:0000313" key="10">
    <source>
        <dbReference type="Proteomes" id="UP001243009"/>
    </source>
</evidence>
<evidence type="ECO:0000256" key="2">
    <source>
        <dbReference type="ARBA" id="ARBA00010942"/>
    </source>
</evidence>
<keyword evidence="4" id="KW-1003">Cell membrane</keyword>
<dbReference type="PANTHER" id="PTHR32063:SF24">
    <property type="entry name" value="CATION EFFLUX SYSTEM (ACRB_ACRD_ACRF FAMILY)"/>
    <property type="match status" value="1"/>
</dbReference>
<feature type="transmembrane region" description="Helical" evidence="8">
    <location>
        <begin position="884"/>
        <end position="903"/>
    </location>
</feature>
<dbReference type="SUPFAM" id="SSF82693">
    <property type="entry name" value="Multidrug efflux transporter AcrB pore domain, PN1, PN2, PC1 and PC2 subdomains"/>
    <property type="match status" value="2"/>
</dbReference>
<feature type="transmembrane region" description="Helical" evidence="8">
    <location>
        <begin position="858"/>
        <end position="877"/>
    </location>
</feature>
<evidence type="ECO:0000256" key="7">
    <source>
        <dbReference type="ARBA" id="ARBA00023136"/>
    </source>
</evidence>
<evidence type="ECO:0000256" key="1">
    <source>
        <dbReference type="ARBA" id="ARBA00004651"/>
    </source>
</evidence>
<keyword evidence="3" id="KW-0813">Transport</keyword>
<keyword evidence="7 8" id="KW-0472">Membrane</keyword>
<name>A0ABT9E4X6_9PROT</name>
<organism evidence="9 10">
    <name type="scientific">Paracraurococcus lichenis</name>
    <dbReference type="NCBI Taxonomy" id="3064888"/>
    <lineage>
        <taxon>Bacteria</taxon>
        <taxon>Pseudomonadati</taxon>
        <taxon>Pseudomonadota</taxon>
        <taxon>Alphaproteobacteria</taxon>
        <taxon>Acetobacterales</taxon>
        <taxon>Roseomonadaceae</taxon>
        <taxon>Paracraurococcus</taxon>
    </lineage>
</organism>
<protein>
    <submittedName>
        <fullName evidence="9">CusA/CzcA family heavy metal efflux RND transporter</fullName>
    </submittedName>
</protein>
<dbReference type="Gene3D" id="3.30.70.1430">
    <property type="entry name" value="Multidrug efflux transporter AcrB pore domain"/>
    <property type="match status" value="2"/>
</dbReference>
<feature type="transmembrane region" description="Helical" evidence="8">
    <location>
        <begin position="909"/>
        <end position="935"/>
    </location>
</feature>
<feature type="transmembrane region" description="Helical" evidence="8">
    <location>
        <begin position="468"/>
        <end position="491"/>
    </location>
</feature>
<feature type="transmembrane region" description="Helical" evidence="8">
    <location>
        <begin position="956"/>
        <end position="975"/>
    </location>
</feature>
<sequence>MIPRLIDAALANRAVVLILAAMLVAMGLYDLRRLPIDAQPDISPRQVLVITQAPGLGPLEVERFVTFPVELALQGLPHMENLRSVTRYGLSVVYVRFSDEMDIYAARNLVFSRLPAVQVPPEAGTPQMGPVSTGLGEIFQFEVRGQGRSLMELRTILDWQVAPRLRQVPGVIDVNANGGELKTYEVQVAADALTRYGLSLAEVFTAIERNNGARGGATLERNGEQAVIRGEGLIQDPEDIGRIVLRTGEGGVPLYVRDIARVTPAARPRLGAVTRDGRGEAVVGVALMLLGENTREVGDRVKAAIGEIGKGLPPGVAIAPYYDRADLITRTIHTVAKNLIEGAALVVVVLLVLLGNIRAGLVVALAIPLSMLAAATAMYWSGLSGNLMSLGAIDFGLIVDGAVVMIENVVRRRGEHPGRPVEQVVREAAHEVGRPILFAVTIITVVYLPLLSLQGVEGKMFRPMALTVMFALVASLVLTLVLMPVLATMALRGPVAEHDSRAIAWIRRRYAPLLDASEHHPVPLLGLALALLVGSGLLATRLGAEFIPRLDEGALAVTITKLPSMGLSTAIETTTLVERTLLAFPEVETVVSLSGSSEIPTDPMGVEQSDSFILLKPREQWQTAPDREGLIAAYAAALEREVPGMQLSWSQPIEMRMQDLLQGVRSDVAIIIYGDDPAALRQAAEATVQAVARVPGAEDVKAEQTAGQPYLRVIIDREAVARYGLNASDVLDVVEALGGRTVGTLVEGNARFDIRVRLRPEDRSDPDRIRDLRIADASGRAVPLTQLARVVTEDGPAQISREKGRRRITVEANVRGRDIASFVAEAQAAVQRQVRLPAGYAMDWGGQFQNLQEATARLTVVVPAALALIFALLFVMFRSLTLSALIFVNVPIAATGGVLALWLRGLPFSISAAVGFIALFGIAVLNGVVLVSTIVEQRLEGKPPMQAARDAAMQRLRPVLMTATVASLGFLPMAVSTSAGAEVQRPLATVVIGGLVTATLLTLLVLPTLYAWIAGRVDAPGRLSRDAAH</sequence>
<dbReference type="Gene3D" id="3.30.2090.10">
    <property type="entry name" value="Multidrug efflux transporter AcrB TolC docking domain, DN and DC subdomains"/>
    <property type="match status" value="2"/>
</dbReference>
<dbReference type="Gene3D" id="3.30.70.1440">
    <property type="entry name" value="Multidrug efflux transporter AcrB pore domain"/>
    <property type="match status" value="1"/>
</dbReference>
<evidence type="ECO:0000256" key="5">
    <source>
        <dbReference type="ARBA" id="ARBA00022692"/>
    </source>
</evidence>
<dbReference type="InterPro" id="IPR004763">
    <property type="entry name" value="CusA-like"/>
</dbReference>
<feature type="transmembrane region" description="Helical" evidence="8">
    <location>
        <begin position="987"/>
        <end position="1013"/>
    </location>
</feature>
<keyword evidence="5 8" id="KW-0812">Transmembrane</keyword>
<evidence type="ECO:0000256" key="3">
    <source>
        <dbReference type="ARBA" id="ARBA00022448"/>
    </source>
</evidence>
<reference evidence="9 10" key="1">
    <citation type="submission" date="2023-08" db="EMBL/GenBank/DDBJ databases">
        <title>The draft genome sequence of Paracraurococcus sp. LOR1-02.</title>
        <authorList>
            <person name="Kingkaew E."/>
            <person name="Tanasupawat S."/>
        </authorList>
    </citation>
    <scope>NUCLEOTIDE SEQUENCE [LARGE SCALE GENOMIC DNA]</scope>
    <source>
        <strain evidence="9 10">LOR1-02</strain>
    </source>
</reference>
<dbReference type="PANTHER" id="PTHR32063">
    <property type="match status" value="1"/>
</dbReference>
<dbReference type="NCBIfam" id="TIGR00914">
    <property type="entry name" value="2A0601"/>
    <property type="match status" value="1"/>
</dbReference>
<feature type="transmembrane region" description="Helical" evidence="8">
    <location>
        <begin position="361"/>
        <end position="381"/>
    </location>
</feature>
<dbReference type="Gene3D" id="3.30.70.1320">
    <property type="entry name" value="Multidrug efflux transporter AcrB pore domain like"/>
    <property type="match status" value="1"/>
</dbReference>
<proteinExistence type="inferred from homology"/>
<dbReference type="SUPFAM" id="SSF82714">
    <property type="entry name" value="Multidrug efflux transporter AcrB TolC docking domain, DN and DC subdomains"/>
    <property type="match status" value="2"/>
</dbReference>
<feature type="transmembrane region" description="Helical" evidence="8">
    <location>
        <begin position="335"/>
        <end position="354"/>
    </location>
</feature>
<dbReference type="PRINTS" id="PR00702">
    <property type="entry name" value="ACRIFLAVINRP"/>
</dbReference>
<evidence type="ECO:0000256" key="4">
    <source>
        <dbReference type="ARBA" id="ARBA00022475"/>
    </source>
</evidence>
<evidence type="ECO:0000313" key="9">
    <source>
        <dbReference type="EMBL" id="MDO9711213.1"/>
    </source>
</evidence>
<feature type="transmembrane region" description="Helical" evidence="8">
    <location>
        <begin position="12"/>
        <end position="29"/>
    </location>
</feature>
<comment type="subcellular location">
    <subcellularLocation>
        <location evidence="1">Cell membrane</location>
        <topology evidence="1">Multi-pass membrane protein</topology>
    </subcellularLocation>
</comment>
<dbReference type="SUPFAM" id="SSF82866">
    <property type="entry name" value="Multidrug efflux transporter AcrB transmembrane domain"/>
    <property type="match status" value="2"/>
</dbReference>
<evidence type="ECO:0000256" key="8">
    <source>
        <dbReference type="SAM" id="Phobius"/>
    </source>
</evidence>
<dbReference type="EMBL" id="JAUTWS010000025">
    <property type="protein sequence ID" value="MDO9711213.1"/>
    <property type="molecule type" value="Genomic_DNA"/>
</dbReference>
<dbReference type="Proteomes" id="UP001243009">
    <property type="component" value="Unassembled WGS sequence"/>
</dbReference>
<evidence type="ECO:0000256" key="6">
    <source>
        <dbReference type="ARBA" id="ARBA00022989"/>
    </source>
</evidence>
<dbReference type="RefSeq" id="WP_305106070.1">
    <property type="nucleotide sequence ID" value="NZ_JAUTWS010000025.1"/>
</dbReference>
<dbReference type="Gene3D" id="1.20.1640.10">
    <property type="entry name" value="Multidrug efflux transporter AcrB transmembrane domain"/>
    <property type="match status" value="2"/>
</dbReference>
<comment type="similarity">
    <text evidence="2">Belongs to the resistance-nodulation-cell division (RND) (TC 2.A.6) family.</text>
</comment>
<dbReference type="InterPro" id="IPR027463">
    <property type="entry name" value="AcrB_DN_DC_subdom"/>
</dbReference>
<comment type="caution">
    <text evidence="9">The sequence shown here is derived from an EMBL/GenBank/DDBJ whole genome shotgun (WGS) entry which is preliminary data.</text>
</comment>
<dbReference type="InterPro" id="IPR001036">
    <property type="entry name" value="Acrflvin-R"/>
</dbReference>
<feature type="transmembrane region" description="Helical" evidence="8">
    <location>
        <begin position="436"/>
        <end position="456"/>
    </location>
</feature>
<gene>
    <name evidence="9" type="ORF">Q7A36_22870</name>
</gene>